<keyword evidence="3" id="KW-1185">Reference proteome</keyword>
<sequence>MKFWSFIACLLIGFGIGLALKNPAPGIIIGAGFGLISIIAISLLQKDKRI</sequence>
<gene>
    <name evidence="2" type="ORF">ACFSCZ_10880</name>
</gene>
<dbReference type="EMBL" id="JBHUEO010000029">
    <property type="protein sequence ID" value="MFD1707235.1"/>
    <property type="molecule type" value="Genomic_DNA"/>
</dbReference>
<feature type="transmembrane region" description="Helical" evidence="1">
    <location>
        <begin position="25"/>
        <end position="44"/>
    </location>
</feature>
<organism evidence="2 3">
    <name type="scientific">Siminovitchia sediminis</name>
    <dbReference type="NCBI Taxonomy" id="1274353"/>
    <lineage>
        <taxon>Bacteria</taxon>
        <taxon>Bacillati</taxon>
        <taxon>Bacillota</taxon>
        <taxon>Bacilli</taxon>
        <taxon>Bacillales</taxon>
        <taxon>Bacillaceae</taxon>
        <taxon>Siminovitchia</taxon>
    </lineage>
</organism>
<name>A0ABW4KH03_9BACI</name>
<keyword evidence="1" id="KW-1133">Transmembrane helix</keyword>
<dbReference type="RefSeq" id="WP_380773959.1">
    <property type="nucleotide sequence ID" value="NZ_JBHUEO010000029.1"/>
</dbReference>
<comment type="caution">
    <text evidence="2">The sequence shown here is derived from an EMBL/GenBank/DDBJ whole genome shotgun (WGS) entry which is preliminary data.</text>
</comment>
<protein>
    <recommendedName>
        <fullName evidence="4">XapX domain-containing protein</fullName>
    </recommendedName>
</protein>
<evidence type="ECO:0008006" key="4">
    <source>
        <dbReference type="Google" id="ProtNLM"/>
    </source>
</evidence>
<evidence type="ECO:0000313" key="2">
    <source>
        <dbReference type="EMBL" id="MFD1707235.1"/>
    </source>
</evidence>
<proteinExistence type="predicted"/>
<keyword evidence="1" id="KW-0472">Membrane</keyword>
<dbReference type="Proteomes" id="UP001597301">
    <property type="component" value="Unassembled WGS sequence"/>
</dbReference>
<keyword evidence="1" id="KW-0812">Transmembrane</keyword>
<evidence type="ECO:0000256" key="1">
    <source>
        <dbReference type="SAM" id="Phobius"/>
    </source>
</evidence>
<reference evidence="3" key="1">
    <citation type="journal article" date="2019" name="Int. J. Syst. Evol. Microbiol.">
        <title>The Global Catalogue of Microorganisms (GCM) 10K type strain sequencing project: providing services to taxonomists for standard genome sequencing and annotation.</title>
        <authorList>
            <consortium name="The Broad Institute Genomics Platform"/>
            <consortium name="The Broad Institute Genome Sequencing Center for Infectious Disease"/>
            <person name="Wu L."/>
            <person name="Ma J."/>
        </authorList>
    </citation>
    <scope>NUCLEOTIDE SEQUENCE [LARGE SCALE GENOMIC DNA]</scope>
    <source>
        <strain evidence="3">CGMCC 1.12295</strain>
    </source>
</reference>
<accession>A0ABW4KH03</accession>
<evidence type="ECO:0000313" key="3">
    <source>
        <dbReference type="Proteomes" id="UP001597301"/>
    </source>
</evidence>